<accession>A0A538SDT8</accession>
<dbReference type="Proteomes" id="UP000317716">
    <property type="component" value="Unassembled WGS sequence"/>
</dbReference>
<keyword evidence="1" id="KW-0472">Membrane</keyword>
<feature type="transmembrane region" description="Helical" evidence="1">
    <location>
        <begin position="205"/>
        <end position="225"/>
    </location>
</feature>
<feature type="non-terminal residue" evidence="2">
    <location>
        <position position="603"/>
    </location>
</feature>
<sequence length="603" mass="63589">MNLARPRSAAFSPRSVIPALLALAAALAAQVHAPLVLRAPLGYLLLGVIPGWVLAESLLRAPGTTPEERAMASLTLSIPAAIAGRTLAFAIGVPAPAFLWAWAALCAVACLLVRPRPAGGPPADRAAWLIALALALLVAVPTAVNPVVRESGDAMFHSQIVSEIRLRGWPPQNPSYAGLPMNYVWQLHVWGAALVEATGLTPFMVFPWIGGAMMASLAFGIYRLASLFWSEPLHRRLAPAVVALGMNALGWVHMFAQLALGPLRGTARAREVYGERMTFWFLHPNAVFICRSMLMKADFVLCSFLYKFMCANAIGTALALIAATYVLVAVRVRESGRGRLAAIALLAMSAAAIHPVVGVPAGLALIVGLALATLGPEGRTRTPAPALAVVIGLSLAAPILWFMLHTGLAGGPPSRLHIVRPNLPPLAQGLLVVLLPALWGWAAARRRAPALALLGLGFAAVSLAVAVAFDTPVPVTAIYPVYTAYFGVALFAAAGVGMLAQALKLRVGGAWAWALLAIVFLPDALMMFNGFARQGPKWGLAGYPETPDEIALFDYVRDHTPVDAVVIDVQHAYSSSVAAYSERRGFFGGGDRSEAAVLGYPAD</sequence>
<feature type="transmembrane region" description="Helical" evidence="1">
    <location>
        <begin position="237"/>
        <end position="256"/>
    </location>
</feature>
<gene>
    <name evidence="2" type="ORF">E6K72_12235</name>
</gene>
<feature type="transmembrane region" description="Helical" evidence="1">
    <location>
        <begin position="126"/>
        <end position="148"/>
    </location>
</feature>
<keyword evidence="1" id="KW-0812">Transmembrane</keyword>
<evidence type="ECO:0008006" key="4">
    <source>
        <dbReference type="Google" id="ProtNLM"/>
    </source>
</evidence>
<keyword evidence="1" id="KW-1133">Transmembrane helix</keyword>
<comment type="caution">
    <text evidence="2">The sequence shown here is derived from an EMBL/GenBank/DDBJ whole genome shotgun (WGS) entry which is preliminary data.</text>
</comment>
<proteinExistence type="predicted"/>
<feature type="transmembrane region" description="Helical" evidence="1">
    <location>
        <begin position="97"/>
        <end position="114"/>
    </location>
</feature>
<name>A0A538SDT8_UNCEI</name>
<feature type="transmembrane region" description="Helical" evidence="1">
    <location>
        <begin position="384"/>
        <end position="404"/>
    </location>
</feature>
<dbReference type="AlphaFoldDB" id="A0A538SDT8"/>
<dbReference type="EMBL" id="VBOS01000446">
    <property type="protein sequence ID" value="TMQ49535.1"/>
    <property type="molecule type" value="Genomic_DNA"/>
</dbReference>
<feature type="transmembrane region" description="Helical" evidence="1">
    <location>
        <begin position="450"/>
        <end position="469"/>
    </location>
</feature>
<feature type="transmembrane region" description="Helical" evidence="1">
    <location>
        <begin position="425"/>
        <end position="444"/>
    </location>
</feature>
<feature type="transmembrane region" description="Helical" evidence="1">
    <location>
        <begin position="481"/>
        <end position="503"/>
    </location>
</feature>
<organism evidence="2 3">
    <name type="scientific">Eiseniibacteriota bacterium</name>
    <dbReference type="NCBI Taxonomy" id="2212470"/>
    <lineage>
        <taxon>Bacteria</taxon>
        <taxon>Candidatus Eiseniibacteriota</taxon>
    </lineage>
</organism>
<feature type="transmembrane region" description="Helical" evidence="1">
    <location>
        <begin position="340"/>
        <end position="372"/>
    </location>
</feature>
<protein>
    <recommendedName>
        <fullName evidence="4">Glycosyltransferase RgtA/B/C/D-like domain-containing protein</fullName>
    </recommendedName>
</protein>
<evidence type="ECO:0000313" key="3">
    <source>
        <dbReference type="Proteomes" id="UP000317716"/>
    </source>
</evidence>
<feature type="transmembrane region" description="Helical" evidence="1">
    <location>
        <begin position="509"/>
        <end position="528"/>
    </location>
</feature>
<feature type="transmembrane region" description="Helical" evidence="1">
    <location>
        <begin position="41"/>
        <end position="59"/>
    </location>
</feature>
<evidence type="ECO:0000256" key="1">
    <source>
        <dbReference type="SAM" id="Phobius"/>
    </source>
</evidence>
<reference evidence="2 3" key="1">
    <citation type="journal article" date="2019" name="Nat. Microbiol.">
        <title>Mediterranean grassland soil C-N compound turnover is dependent on rainfall and depth, and is mediated by genomically divergent microorganisms.</title>
        <authorList>
            <person name="Diamond S."/>
            <person name="Andeer P.F."/>
            <person name="Li Z."/>
            <person name="Crits-Christoph A."/>
            <person name="Burstein D."/>
            <person name="Anantharaman K."/>
            <person name="Lane K.R."/>
            <person name="Thomas B.C."/>
            <person name="Pan C."/>
            <person name="Northen T.R."/>
            <person name="Banfield J.F."/>
        </authorList>
    </citation>
    <scope>NUCLEOTIDE SEQUENCE [LARGE SCALE GENOMIC DNA]</scope>
    <source>
        <strain evidence="2">WS_2</strain>
    </source>
</reference>
<feature type="transmembrane region" description="Helical" evidence="1">
    <location>
        <begin position="304"/>
        <end position="328"/>
    </location>
</feature>
<evidence type="ECO:0000313" key="2">
    <source>
        <dbReference type="EMBL" id="TMQ49535.1"/>
    </source>
</evidence>